<evidence type="ECO:0000313" key="1">
    <source>
        <dbReference type="EMBL" id="KNE58121.1"/>
    </source>
</evidence>
<dbReference type="Proteomes" id="UP000054350">
    <property type="component" value="Unassembled WGS sequence"/>
</dbReference>
<keyword evidence="2" id="KW-1185">Reference proteome</keyword>
<dbReference type="AlphaFoldDB" id="A0A0L0S6V9"/>
<reference evidence="2" key="2">
    <citation type="submission" date="2009-11" db="EMBL/GenBank/DDBJ databases">
        <title>The Genome Sequence of Allomyces macrogynus strain ATCC 38327.</title>
        <authorList>
            <consortium name="The Broad Institute Genome Sequencing Platform"/>
            <person name="Russ C."/>
            <person name="Cuomo C."/>
            <person name="Shea T."/>
            <person name="Young S.K."/>
            <person name="Zeng Q."/>
            <person name="Koehrsen M."/>
            <person name="Haas B."/>
            <person name="Borodovsky M."/>
            <person name="Guigo R."/>
            <person name="Alvarado L."/>
            <person name="Berlin A."/>
            <person name="Borenstein D."/>
            <person name="Chen Z."/>
            <person name="Engels R."/>
            <person name="Freedman E."/>
            <person name="Gellesch M."/>
            <person name="Goldberg J."/>
            <person name="Griggs A."/>
            <person name="Gujja S."/>
            <person name="Heiman D."/>
            <person name="Hepburn T."/>
            <person name="Howarth C."/>
            <person name="Jen D."/>
            <person name="Larson L."/>
            <person name="Lewis B."/>
            <person name="Mehta T."/>
            <person name="Park D."/>
            <person name="Pearson M."/>
            <person name="Roberts A."/>
            <person name="Saif S."/>
            <person name="Shenoy N."/>
            <person name="Sisk P."/>
            <person name="Stolte C."/>
            <person name="Sykes S."/>
            <person name="Walk T."/>
            <person name="White J."/>
            <person name="Yandava C."/>
            <person name="Burger G."/>
            <person name="Gray M.W."/>
            <person name="Holland P.W.H."/>
            <person name="King N."/>
            <person name="Lang F.B.F."/>
            <person name="Roger A.J."/>
            <person name="Ruiz-Trillo I."/>
            <person name="Lander E."/>
            <person name="Nusbaum C."/>
        </authorList>
    </citation>
    <scope>NUCLEOTIDE SEQUENCE [LARGE SCALE GENOMIC DNA]</scope>
    <source>
        <strain evidence="2">ATCC 38327</strain>
    </source>
</reference>
<name>A0A0L0S6V9_ALLM3</name>
<dbReference type="EMBL" id="GG745332">
    <property type="protein sequence ID" value="KNE58121.1"/>
    <property type="molecule type" value="Genomic_DNA"/>
</dbReference>
<accession>A0A0L0S6V9</accession>
<dbReference type="VEuPathDB" id="FungiDB:AMAG_04939"/>
<reference evidence="1 2" key="1">
    <citation type="submission" date="2009-11" db="EMBL/GenBank/DDBJ databases">
        <title>Annotation of Allomyces macrogynus ATCC 38327.</title>
        <authorList>
            <consortium name="The Broad Institute Genome Sequencing Platform"/>
            <person name="Russ C."/>
            <person name="Cuomo C."/>
            <person name="Burger G."/>
            <person name="Gray M.W."/>
            <person name="Holland P.W.H."/>
            <person name="King N."/>
            <person name="Lang F.B.F."/>
            <person name="Roger A.J."/>
            <person name="Ruiz-Trillo I."/>
            <person name="Young S.K."/>
            <person name="Zeng Q."/>
            <person name="Gargeya S."/>
            <person name="Fitzgerald M."/>
            <person name="Haas B."/>
            <person name="Abouelleil A."/>
            <person name="Alvarado L."/>
            <person name="Arachchi H.M."/>
            <person name="Berlin A."/>
            <person name="Chapman S.B."/>
            <person name="Gearin G."/>
            <person name="Goldberg J."/>
            <person name="Griggs A."/>
            <person name="Gujja S."/>
            <person name="Hansen M."/>
            <person name="Heiman D."/>
            <person name="Howarth C."/>
            <person name="Larimer J."/>
            <person name="Lui A."/>
            <person name="MacDonald P.J.P."/>
            <person name="McCowen C."/>
            <person name="Montmayeur A."/>
            <person name="Murphy C."/>
            <person name="Neiman D."/>
            <person name="Pearson M."/>
            <person name="Priest M."/>
            <person name="Roberts A."/>
            <person name="Saif S."/>
            <person name="Shea T."/>
            <person name="Sisk P."/>
            <person name="Stolte C."/>
            <person name="Sykes S."/>
            <person name="Wortman J."/>
            <person name="Nusbaum C."/>
            <person name="Birren B."/>
        </authorList>
    </citation>
    <scope>NUCLEOTIDE SEQUENCE [LARGE SCALE GENOMIC DNA]</scope>
    <source>
        <strain evidence="1 2">ATCC 38327</strain>
    </source>
</reference>
<evidence type="ECO:0000313" key="2">
    <source>
        <dbReference type="Proteomes" id="UP000054350"/>
    </source>
</evidence>
<proteinExistence type="predicted"/>
<organism evidence="1 2">
    <name type="scientific">Allomyces macrogynus (strain ATCC 38327)</name>
    <name type="common">Allomyces javanicus var. macrogynus</name>
    <dbReference type="NCBI Taxonomy" id="578462"/>
    <lineage>
        <taxon>Eukaryota</taxon>
        <taxon>Fungi</taxon>
        <taxon>Fungi incertae sedis</taxon>
        <taxon>Blastocladiomycota</taxon>
        <taxon>Blastocladiomycetes</taxon>
        <taxon>Blastocladiales</taxon>
        <taxon>Blastocladiaceae</taxon>
        <taxon>Allomyces</taxon>
    </lineage>
</organism>
<gene>
    <name evidence="1" type="ORF">AMAG_04939</name>
</gene>
<sequence>MTEKLLDDGFATDATALIPFQPSACAMVTTRAEEPGVATHIHGTILRYAGNQPFRIAEADGLLLRS</sequence>
<protein>
    <submittedName>
        <fullName evidence="1">Uncharacterized protein</fullName>
    </submittedName>
</protein>